<dbReference type="Pfam" id="PF04773">
    <property type="entry name" value="FecR"/>
    <property type="match status" value="1"/>
</dbReference>
<organism evidence="2 3">
    <name type="scientific">Roseospira goensis</name>
    <dbReference type="NCBI Taxonomy" id="391922"/>
    <lineage>
        <taxon>Bacteria</taxon>
        <taxon>Pseudomonadati</taxon>
        <taxon>Pseudomonadota</taxon>
        <taxon>Alphaproteobacteria</taxon>
        <taxon>Rhodospirillales</taxon>
        <taxon>Rhodospirillaceae</taxon>
        <taxon>Roseospira</taxon>
    </lineage>
</organism>
<keyword evidence="3" id="KW-1185">Reference proteome</keyword>
<evidence type="ECO:0000313" key="3">
    <source>
        <dbReference type="Proteomes" id="UP000555728"/>
    </source>
</evidence>
<protein>
    <submittedName>
        <fullName evidence="2">Ferric-dicitrate binding protein FerR (Iron transport regulator)</fullName>
    </submittedName>
</protein>
<accession>A0A7W6RXG4</accession>
<comment type="caution">
    <text evidence="2">The sequence shown here is derived from an EMBL/GenBank/DDBJ whole genome shotgun (WGS) entry which is preliminary data.</text>
</comment>
<proteinExistence type="predicted"/>
<feature type="domain" description="FecR protein" evidence="1">
    <location>
        <begin position="68"/>
        <end position="166"/>
    </location>
</feature>
<reference evidence="2 3" key="1">
    <citation type="submission" date="2020-08" db="EMBL/GenBank/DDBJ databases">
        <title>Genome sequencing of Purple Non-Sulfur Bacteria from various extreme environments.</title>
        <authorList>
            <person name="Mayer M."/>
        </authorList>
    </citation>
    <scope>NUCLEOTIDE SEQUENCE [LARGE SCALE GENOMIC DNA]</scope>
    <source>
        <strain evidence="2 3">JA135</strain>
    </source>
</reference>
<sequence length="216" mass="21777">MSIPRAYARAVTLVGVFLLLLFLLPLTEAWAQAPDPAGRVEAVQGRVALVRAGGPVSATVGAGIFAGDEVVTGEAAKVRIALSGGGSLSAGPGSRLSVDEYLPDGTGRSGVFGLVMGLIRASLNGGERWDGFDVQTRTAVASVRGTDFTVEATPLTTAVFAVEGVVGVTGLAPGSEGPVVLRAGDGTDVARGAAPSPPVQWGAARVRETLARATLD</sequence>
<evidence type="ECO:0000313" key="2">
    <source>
        <dbReference type="EMBL" id="MBB4285020.1"/>
    </source>
</evidence>
<dbReference type="InterPro" id="IPR006860">
    <property type="entry name" value="FecR"/>
</dbReference>
<dbReference type="RefSeq" id="WP_184431814.1">
    <property type="nucleotide sequence ID" value="NZ_JACIGI010000004.1"/>
</dbReference>
<dbReference type="AlphaFoldDB" id="A0A7W6RXG4"/>
<dbReference type="EMBL" id="JACIGI010000004">
    <property type="protein sequence ID" value="MBB4285020.1"/>
    <property type="molecule type" value="Genomic_DNA"/>
</dbReference>
<gene>
    <name evidence="2" type="ORF">GGD88_000734</name>
</gene>
<dbReference type="PANTHER" id="PTHR38731">
    <property type="entry name" value="LIPL45-RELATED LIPOPROTEIN-RELATED"/>
    <property type="match status" value="1"/>
</dbReference>
<evidence type="ECO:0000259" key="1">
    <source>
        <dbReference type="Pfam" id="PF04773"/>
    </source>
</evidence>
<dbReference type="Gene3D" id="2.60.120.1440">
    <property type="match status" value="1"/>
</dbReference>
<dbReference type="Proteomes" id="UP000555728">
    <property type="component" value="Unassembled WGS sequence"/>
</dbReference>
<name>A0A7W6RXG4_9PROT</name>